<sequence>MLFLDSPAGVGYSYSNTTSDLFTAGDNKTAHDSYTFLVNWLQQFPQYKHRDFYITGELRRSLRPSVVPASLPEEQRN</sequence>
<dbReference type="PRINTS" id="PR00724">
    <property type="entry name" value="CRBOXYPTASEC"/>
</dbReference>
<dbReference type="EMBL" id="GBRH01197827">
    <property type="protein sequence ID" value="JAE00069.1"/>
    <property type="molecule type" value="Transcribed_RNA"/>
</dbReference>
<dbReference type="PANTHER" id="PTHR11802:SF106">
    <property type="entry name" value="CARBOXYPEPTIDASE"/>
    <property type="match status" value="1"/>
</dbReference>
<dbReference type="GO" id="GO:0004185">
    <property type="term" value="F:serine-type carboxypeptidase activity"/>
    <property type="evidence" value="ECO:0007669"/>
    <property type="project" value="InterPro"/>
</dbReference>
<dbReference type="GO" id="GO:0006508">
    <property type="term" value="P:proteolysis"/>
    <property type="evidence" value="ECO:0007669"/>
    <property type="project" value="InterPro"/>
</dbReference>
<reference evidence="2" key="2">
    <citation type="journal article" date="2015" name="Data Brief">
        <title>Shoot transcriptome of the giant reed, Arundo donax.</title>
        <authorList>
            <person name="Barrero R.A."/>
            <person name="Guerrero F.D."/>
            <person name="Moolhuijzen P."/>
            <person name="Goolsby J.A."/>
            <person name="Tidwell J."/>
            <person name="Bellgard S.E."/>
            <person name="Bellgard M.I."/>
        </authorList>
    </citation>
    <scope>NUCLEOTIDE SEQUENCE</scope>
    <source>
        <tissue evidence="2">Shoot tissue taken approximately 20 cm above the soil surface</tissue>
    </source>
</reference>
<protein>
    <submittedName>
        <fullName evidence="2">Uncharacterized protein</fullName>
    </submittedName>
</protein>
<dbReference type="PANTHER" id="PTHR11802">
    <property type="entry name" value="SERINE PROTEASE FAMILY S10 SERINE CARBOXYPEPTIDASE"/>
    <property type="match status" value="1"/>
</dbReference>
<comment type="similarity">
    <text evidence="1">Belongs to the peptidase S10 family.</text>
</comment>
<dbReference type="AlphaFoldDB" id="A0A0A9EM49"/>
<reference evidence="2" key="1">
    <citation type="submission" date="2014-09" db="EMBL/GenBank/DDBJ databases">
        <authorList>
            <person name="Magalhaes I.L.F."/>
            <person name="Oliveira U."/>
            <person name="Santos F.R."/>
            <person name="Vidigal T.H.D.A."/>
            <person name="Brescovit A.D."/>
            <person name="Santos A.J."/>
        </authorList>
    </citation>
    <scope>NUCLEOTIDE SEQUENCE</scope>
    <source>
        <tissue evidence="2">Shoot tissue taken approximately 20 cm above the soil surface</tissue>
    </source>
</reference>
<dbReference type="InterPro" id="IPR001563">
    <property type="entry name" value="Peptidase_S10"/>
</dbReference>
<organism evidence="2">
    <name type="scientific">Arundo donax</name>
    <name type="common">Giant reed</name>
    <name type="synonym">Donax arundinaceus</name>
    <dbReference type="NCBI Taxonomy" id="35708"/>
    <lineage>
        <taxon>Eukaryota</taxon>
        <taxon>Viridiplantae</taxon>
        <taxon>Streptophyta</taxon>
        <taxon>Embryophyta</taxon>
        <taxon>Tracheophyta</taxon>
        <taxon>Spermatophyta</taxon>
        <taxon>Magnoliopsida</taxon>
        <taxon>Liliopsida</taxon>
        <taxon>Poales</taxon>
        <taxon>Poaceae</taxon>
        <taxon>PACMAD clade</taxon>
        <taxon>Arundinoideae</taxon>
        <taxon>Arundineae</taxon>
        <taxon>Arundo</taxon>
    </lineage>
</organism>
<dbReference type="GO" id="GO:0005773">
    <property type="term" value="C:vacuole"/>
    <property type="evidence" value="ECO:0007669"/>
    <property type="project" value="TreeGrafter"/>
</dbReference>
<dbReference type="Gene3D" id="3.40.50.1820">
    <property type="entry name" value="alpha/beta hydrolase"/>
    <property type="match status" value="1"/>
</dbReference>
<dbReference type="SUPFAM" id="SSF53474">
    <property type="entry name" value="alpha/beta-Hydrolases"/>
    <property type="match status" value="1"/>
</dbReference>
<evidence type="ECO:0000313" key="2">
    <source>
        <dbReference type="EMBL" id="JAE00069.1"/>
    </source>
</evidence>
<accession>A0A0A9EM49</accession>
<dbReference type="InterPro" id="IPR029058">
    <property type="entry name" value="AB_hydrolase_fold"/>
</dbReference>
<name>A0A0A9EM49_ARUDO</name>
<dbReference type="Pfam" id="PF00450">
    <property type="entry name" value="Peptidase_S10"/>
    <property type="match status" value="1"/>
</dbReference>
<evidence type="ECO:0000256" key="1">
    <source>
        <dbReference type="ARBA" id="ARBA00009431"/>
    </source>
</evidence>
<proteinExistence type="inferred from homology"/>